<protein>
    <submittedName>
        <fullName evidence="1">Uncharacterized protein</fullName>
    </submittedName>
</protein>
<dbReference type="InParanoid" id="K4A434"/>
<dbReference type="AlphaFoldDB" id="K4A434"/>
<reference evidence="2" key="1">
    <citation type="journal article" date="2012" name="Nat. Biotechnol.">
        <title>Reference genome sequence of the model plant Setaria.</title>
        <authorList>
            <person name="Bennetzen J.L."/>
            <person name="Schmutz J."/>
            <person name="Wang H."/>
            <person name="Percifield R."/>
            <person name="Hawkins J."/>
            <person name="Pontaroli A.C."/>
            <person name="Estep M."/>
            <person name="Feng L."/>
            <person name="Vaughn J.N."/>
            <person name="Grimwood J."/>
            <person name="Jenkins J."/>
            <person name="Barry K."/>
            <person name="Lindquist E."/>
            <person name="Hellsten U."/>
            <person name="Deshpande S."/>
            <person name="Wang X."/>
            <person name="Wu X."/>
            <person name="Mitros T."/>
            <person name="Triplett J."/>
            <person name="Yang X."/>
            <person name="Ye C.Y."/>
            <person name="Mauro-Herrera M."/>
            <person name="Wang L."/>
            <person name="Li P."/>
            <person name="Sharma M."/>
            <person name="Sharma R."/>
            <person name="Ronald P.C."/>
            <person name="Panaud O."/>
            <person name="Kellogg E.A."/>
            <person name="Brutnell T.P."/>
            <person name="Doust A.N."/>
            <person name="Tuskan G.A."/>
            <person name="Rokhsar D."/>
            <person name="Devos K.M."/>
        </authorList>
    </citation>
    <scope>NUCLEOTIDE SEQUENCE [LARGE SCALE GENOMIC DNA]</scope>
    <source>
        <strain evidence="2">cv. Yugu1</strain>
    </source>
</reference>
<dbReference type="EnsemblPlants" id="KQL25436">
    <property type="protein sequence ID" value="KQL25436"/>
    <property type="gene ID" value="SETIT_033638mg"/>
</dbReference>
<dbReference type="Proteomes" id="UP000004995">
    <property type="component" value="Unassembled WGS sequence"/>
</dbReference>
<sequence length="67" mass="7830">MCRRHNKFLTDATGQAQHLIYREPGLQHSTSDHTQIVLINSLTRPKHITQQGPFELRHYAERKTHAN</sequence>
<accession>K4A434</accession>
<organism evidence="1 2">
    <name type="scientific">Setaria italica</name>
    <name type="common">Foxtail millet</name>
    <name type="synonym">Panicum italicum</name>
    <dbReference type="NCBI Taxonomy" id="4555"/>
    <lineage>
        <taxon>Eukaryota</taxon>
        <taxon>Viridiplantae</taxon>
        <taxon>Streptophyta</taxon>
        <taxon>Embryophyta</taxon>
        <taxon>Tracheophyta</taxon>
        <taxon>Spermatophyta</taxon>
        <taxon>Magnoliopsida</taxon>
        <taxon>Liliopsida</taxon>
        <taxon>Poales</taxon>
        <taxon>Poaceae</taxon>
        <taxon>PACMAD clade</taxon>
        <taxon>Panicoideae</taxon>
        <taxon>Panicodae</taxon>
        <taxon>Paniceae</taxon>
        <taxon>Cenchrinae</taxon>
        <taxon>Setaria</taxon>
    </lineage>
</organism>
<dbReference type="Gramene" id="KQL25436">
    <property type="protein sequence ID" value="KQL25436"/>
    <property type="gene ID" value="SETIT_033638mg"/>
</dbReference>
<dbReference type="HOGENOM" id="CLU_2817285_0_0_1"/>
<keyword evidence="2" id="KW-1185">Reference proteome</keyword>
<dbReference type="EMBL" id="AGNK02001207">
    <property type="status" value="NOT_ANNOTATED_CDS"/>
    <property type="molecule type" value="Genomic_DNA"/>
</dbReference>
<reference evidence="1" key="2">
    <citation type="submission" date="2018-08" db="UniProtKB">
        <authorList>
            <consortium name="EnsemblPlants"/>
        </authorList>
    </citation>
    <scope>IDENTIFICATION</scope>
    <source>
        <strain evidence="1">Yugu1</strain>
    </source>
</reference>
<name>K4A434_SETIT</name>
<evidence type="ECO:0000313" key="2">
    <source>
        <dbReference type="Proteomes" id="UP000004995"/>
    </source>
</evidence>
<proteinExistence type="predicted"/>
<evidence type="ECO:0000313" key="1">
    <source>
        <dbReference type="EnsemblPlants" id="KQL25436"/>
    </source>
</evidence>